<dbReference type="RefSeq" id="WP_084574716.1">
    <property type="nucleotide sequence ID" value="NZ_CP155572.1"/>
</dbReference>
<dbReference type="Proteomes" id="UP000192738">
    <property type="component" value="Unassembled WGS sequence"/>
</dbReference>
<feature type="transmembrane region" description="Helical" evidence="1">
    <location>
        <begin position="33"/>
        <end position="50"/>
    </location>
</feature>
<keyword evidence="1" id="KW-0812">Transmembrane</keyword>
<feature type="transmembrane region" description="Helical" evidence="1">
    <location>
        <begin position="92"/>
        <end position="113"/>
    </location>
</feature>
<feature type="transmembrane region" description="Helical" evidence="1">
    <location>
        <begin position="157"/>
        <end position="173"/>
    </location>
</feature>
<protein>
    <submittedName>
        <fullName evidence="2">Uncharacterized protein</fullName>
    </submittedName>
</protein>
<keyword evidence="1" id="KW-0472">Membrane</keyword>
<gene>
    <name evidence="2" type="ORF">SAMN04488500_10452</name>
</gene>
<feature type="transmembrane region" description="Helical" evidence="1">
    <location>
        <begin position="120"/>
        <end position="137"/>
    </location>
</feature>
<dbReference type="OrthoDB" id="1679483at2"/>
<keyword evidence="3" id="KW-1185">Reference proteome</keyword>
<dbReference type="AlphaFoldDB" id="A0A1W1ZMX4"/>
<evidence type="ECO:0000313" key="2">
    <source>
        <dbReference type="EMBL" id="SMC49458.1"/>
    </source>
</evidence>
<dbReference type="NCBIfam" id="NF041644">
    <property type="entry name" value="CBO0543_fam"/>
    <property type="match status" value="1"/>
</dbReference>
<proteinExistence type="predicted"/>
<dbReference type="STRING" id="112901.SAMN04488500_10452"/>
<name>A0A1W1ZMX4_9FIRM</name>
<organism evidence="2 3">
    <name type="scientific">Sporomusa malonica</name>
    <dbReference type="NCBI Taxonomy" id="112901"/>
    <lineage>
        <taxon>Bacteria</taxon>
        <taxon>Bacillati</taxon>
        <taxon>Bacillota</taxon>
        <taxon>Negativicutes</taxon>
        <taxon>Selenomonadales</taxon>
        <taxon>Sporomusaceae</taxon>
        <taxon>Sporomusa</taxon>
    </lineage>
</organism>
<dbReference type="EMBL" id="FWXI01000004">
    <property type="protein sequence ID" value="SMC49458.1"/>
    <property type="molecule type" value="Genomic_DNA"/>
</dbReference>
<reference evidence="2 3" key="1">
    <citation type="submission" date="2017-04" db="EMBL/GenBank/DDBJ databases">
        <authorList>
            <person name="Afonso C.L."/>
            <person name="Miller P.J."/>
            <person name="Scott M.A."/>
            <person name="Spackman E."/>
            <person name="Goraichik I."/>
            <person name="Dimitrov K.M."/>
            <person name="Suarez D.L."/>
            <person name="Swayne D.E."/>
        </authorList>
    </citation>
    <scope>NUCLEOTIDE SEQUENCE [LARGE SCALE GENOMIC DNA]</scope>
    <source>
        <strain evidence="2 3">DSM 5090</strain>
    </source>
</reference>
<dbReference type="InterPro" id="IPR048147">
    <property type="entry name" value="CBO0543-like"/>
</dbReference>
<evidence type="ECO:0000256" key="1">
    <source>
        <dbReference type="SAM" id="Phobius"/>
    </source>
</evidence>
<feature type="transmembrane region" description="Helical" evidence="1">
    <location>
        <begin position="62"/>
        <end position="80"/>
    </location>
</feature>
<accession>A0A1W1ZMX4</accession>
<keyword evidence="1" id="KW-1133">Transmembrane helix</keyword>
<evidence type="ECO:0000313" key="3">
    <source>
        <dbReference type="Proteomes" id="UP000192738"/>
    </source>
</evidence>
<sequence>MKKFAGFEETYALQSAADVAGRDFWFQSVVFTYQWWLLVALTIIPFIIWWKIVDRRRFFEITTYGLLIALFAGLLDAIGVETDAWEYKYDLLPLLDVFIVYDISVLPVSYMVIYQYCHTWQSFAIAHVIVSLVFAYVSEPLLVYLKIYQLINWQHTYSIPGYFLLAVFIRWVMSKFIKKSQSF</sequence>